<dbReference type="PANTHER" id="PTHR43424">
    <property type="entry name" value="LOCUS PUTATIVE PROTEIN 1-RELATED"/>
    <property type="match status" value="1"/>
</dbReference>
<feature type="transmembrane region" description="Helical" evidence="5">
    <location>
        <begin position="171"/>
        <end position="191"/>
    </location>
</feature>
<feature type="transmembrane region" description="Helical" evidence="5">
    <location>
        <begin position="69"/>
        <end position="94"/>
    </location>
</feature>
<dbReference type="Proteomes" id="UP000230922">
    <property type="component" value="Unassembled WGS sequence"/>
</dbReference>
<keyword evidence="2 5" id="KW-0812">Transmembrane</keyword>
<feature type="transmembrane region" description="Helical" evidence="5">
    <location>
        <begin position="236"/>
        <end position="255"/>
    </location>
</feature>
<comment type="subcellular location">
    <subcellularLocation>
        <location evidence="1">Membrane</location>
        <topology evidence="1">Multi-pass membrane protein</topology>
    </subcellularLocation>
</comment>
<proteinExistence type="predicted"/>
<dbReference type="AlphaFoldDB" id="A0A2H0V9Y3"/>
<evidence type="ECO:0000256" key="1">
    <source>
        <dbReference type="ARBA" id="ARBA00004141"/>
    </source>
</evidence>
<organism evidence="6 7">
    <name type="scientific">Candidatus Doudnabacteria bacterium CG10_big_fil_rev_8_21_14_0_10_42_18</name>
    <dbReference type="NCBI Taxonomy" id="1974552"/>
    <lineage>
        <taxon>Bacteria</taxon>
        <taxon>Candidatus Doudnaibacteriota</taxon>
    </lineage>
</organism>
<evidence type="ECO:0000313" key="6">
    <source>
        <dbReference type="EMBL" id="PIR95906.1"/>
    </source>
</evidence>
<gene>
    <name evidence="6" type="ORF">COT92_03910</name>
</gene>
<keyword evidence="3 5" id="KW-1133">Transmembrane helix</keyword>
<evidence type="ECO:0000313" key="7">
    <source>
        <dbReference type="Proteomes" id="UP000230922"/>
    </source>
</evidence>
<dbReference type="Pfam" id="PF01943">
    <property type="entry name" value="Polysacc_synt"/>
    <property type="match status" value="1"/>
</dbReference>
<feature type="transmembrane region" description="Helical" evidence="5">
    <location>
        <begin position="197"/>
        <end position="216"/>
    </location>
</feature>
<dbReference type="InterPro" id="IPR002797">
    <property type="entry name" value="Polysacc_synth"/>
</dbReference>
<dbReference type="PANTHER" id="PTHR43424:SF1">
    <property type="entry name" value="LOCUS PUTATIVE PROTEIN 1-RELATED"/>
    <property type="match status" value="1"/>
</dbReference>
<sequence length="449" mass="50274">MNNWLFLKFKMFAEFFLPQAVFQRMAEEGPQRYFFHTGWNLSGRILNMAISFLVSIYVVRYLGPSNWGLLSYVVSFTGIFSFLASLGVDNILYVDLVSEPENSARLLGTGFMLKAAGALLSFVLIMVSAQVVHAGFYTAVLMAIVGGALFFQPFNVINLYFQAKVKSKPTVINSVAIGIFLASLKVLLVFLGLSLKYFALLYLIEGVLAAAGYLFIYKKYGQKIFNWKFDFKLAKVMLGQSWPLILSTGFVYVYSRIDQVMLKSMLDQSAVGLYDVGVRLSEVWYVFPTIIIGSLAPALINAKKIGQEMYFKRLAKLYSFAIYFALIFILPLALFSKFIVNLLYGGAFIAAAGVLSIYVWAGVSVSVGSVVNQYLINEKYTKIALFLNFFGMATNILLNLYLIPKYGINGAAMATLISYSLIPVSVIFFKRSRYQLRLILDGLFLKTVI</sequence>
<feature type="transmembrane region" description="Helical" evidence="5">
    <location>
        <begin position="408"/>
        <end position="429"/>
    </location>
</feature>
<dbReference type="GO" id="GO:0016020">
    <property type="term" value="C:membrane"/>
    <property type="evidence" value="ECO:0007669"/>
    <property type="project" value="UniProtKB-SubCell"/>
</dbReference>
<dbReference type="EMBL" id="PFAK01000064">
    <property type="protein sequence ID" value="PIR95906.1"/>
    <property type="molecule type" value="Genomic_DNA"/>
</dbReference>
<feature type="transmembrane region" description="Helical" evidence="5">
    <location>
        <begin position="283"/>
        <end position="302"/>
    </location>
</feature>
<dbReference type="CDD" id="cd13128">
    <property type="entry name" value="MATE_Wzx_like"/>
    <property type="match status" value="1"/>
</dbReference>
<reference evidence="7" key="1">
    <citation type="submission" date="2017-09" db="EMBL/GenBank/DDBJ databases">
        <title>Depth-based differentiation of microbial function through sediment-hosted aquifers and enrichment of novel symbionts in the deep terrestrial subsurface.</title>
        <authorList>
            <person name="Probst A.J."/>
            <person name="Ladd B."/>
            <person name="Jarett J.K."/>
            <person name="Geller-Mcgrath D.E."/>
            <person name="Sieber C.M.K."/>
            <person name="Emerson J.B."/>
            <person name="Anantharaman K."/>
            <person name="Thomas B.C."/>
            <person name="Malmstrom R."/>
            <person name="Stieglmeier M."/>
            <person name="Klingl A."/>
            <person name="Woyke T."/>
            <person name="Ryan C.M."/>
            <person name="Banfield J.F."/>
        </authorList>
    </citation>
    <scope>NUCLEOTIDE SEQUENCE [LARGE SCALE GENOMIC DNA]</scope>
</reference>
<protein>
    <submittedName>
        <fullName evidence="6">Flippase</fullName>
    </submittedName>
</protein>
<accession>A0A2H0V9Y3</accession>
<comment type="caution">
    <text evidence="6">The sequence shown here is derived from an EMBL/GenBank/DDBJ whole genome shotgun (WGS) entry which is preliminary data.</text>
</comment>
<evidence type="ECO:0000256" key="4">
    <source>
        <dbReference type="ARBA" id="ARBA00023136"/>
    </source>
</evidence>
<evidence type="ECO:0000256" key="5">
    <source>
        <dbReference type="SAM" id="Phobius"/>
    </source>
</evidence>
<keyword evidence="4 5" id="KW-0472">Membrane</keyword>
<feature type="transmembrane region" description="Helical" evidence="5">
    <location>
        <begin position="106"/>
        <end position="128"/>
    </location>
</feature>
<feature type="transmembrane region" description="Helical" evidence="5">
    <location>
        <begin position="383"/>
        <end position="402"/>
    </location>
</feature>
<evidence type="ECO:0000256" key="3">
    <source>
        <dbReference type="ARBA" id="ARBA00022989"/>
    </source>
</evidence>
<dbReference type="InterPro" id="IPR052556">
    <property type="entry name" value="PolySynth_Transporter"/>
</dbReference>
<evidence type="ECO:0000256" key="2">
    <source>
        <dbReference type="ARBA" id="ARBA00022692"/>
    </source>
</evidence>
<feature type="transmembrane region" description="Helical" evidence="5">
    <location>
        <begin position="314"/>
        <end position="335"/>
    </location>
</feature>
<feature type="transmembrane region" description="Helical" evidence="5">
    <location>
        <begin position="134"/>
        <end position="151"/>
    </location>
</feature>
<feature type="transmembrane region" description="Helical" evidence="5">
    <location>
        <begin position="347"/>
        <end position="371"/>
    </location>
</feature>
<name>A0A2H0V9Y3_9BACT</name>
<feature type="transmembrane region" description="Helical" evidence="5">
    <location>
        <begin position="45"/>
        <end position="63"/>
    </location>
</feature>